<organism evidence="3">
    <name type="scientific">Paraprevotella clara</name>
    <dbReference type="NCBI Taxonomy" id="454154"/>
    <lineage>
        <taxon>Bacteria</taxon>
        <taxon>Pseudomonadati</taxon>
        <taxon>Bacteroidota</taxon>
        <taxon>Bacteroidia</taxon>
        <taxon>Bacteroidales</taxon>
        <taxon>Prevotellaceae</taxon>
        <taxon>Paraprevotella</taxon>
    </lineage>
</organism>
<gene>
    <name evidence="3" type="primary">frp_1</name>
    <name evidence="3" type="ORF">PCLFYP37_01184</name>
</gene>
<accession>A0A6N2ZNM5</accession>
<keyword evidence="1" id="KW-0520">NAD</keyword>
<evidence type="ECO:0000313" key="3">
    <source>
        <dbReference type="EMBL" id="VYT81135.1"/>
    </source>
</evidence>
<evidence type="ECO:0000256" key="1">
    <source>
        <dbReference type="ARBA" id="ARBA00023027"/>
    </source>
</evidence>
<dbReference type="SUPFAM" id="SSF55469">
    <property type="entry name" value="FMN-dependent nitroreductase-like"/>
    <property type="match status" value="1"/>
</dbReference>
<proteinExistence type="predicted"/>
<dbReference type="EMBL" id="CACRUT010000006">
    <property type="protein sequence ID" value="VYT81135.1"/>
    <property type="molecule type" value="Genomic_DNA"/>
</dbReference>
<keyword evidence="3" id="KW-0560">Oxidoreductase</keyword>
<name>A0A6N2ZNM5_9BACT</name>
<dbReference type="InterPro" id="IPR029479">
    <property type="entry name" value="Nitroreductase"/>
</dbReference>
<feature type="domain" description="Nitroreductase" evidence="2">
    <location>
        <begin position="63"/>
        <end position="213"/>
    </location>
</feature>
<dbReference type="AlphaFoldDB" id="A0A6N2ZNM5"/>
<dbReference type="GO" id="GO:0046256">
    <property type="term" value="P:2,4,6-trinitrotoluene catabolic process"/>
    <property type="evidence" value="ECO:0007669"/>
    <property type="project" value="TreeGrafter"/>
</dbReference>
<dbReference type="PANTHER" id="PTHR23026">
    <property type="entry name" value="NADPH NITROREDUCTASE"/>
    <property type="match status" value="1"/>
</dbReference>
<dbReference type="EC" id="1.6.99.-" evidence="3"/>
<dbReference type="CDD" id="cd02136">
    <property type="entry name" value="PnbA_NfnB-like"/>
    <property type="match status" value="1"/>
</dbReference>
<protein>
    <submittedName>
        <fullName evidence="3">NADPH-flavin oxidoreductase</fullName>
        <ecNumber evidence="3">1.6.99.-</ecNumber>
    </submittedName>
</protein>
<dbReference type="GO" id="GO:0046857">
    <property type="term" value="F:oxidoreductase activity, acting on other nitrogenous compounds as donors, with NAD or NADP as acceptor"/>
    <property type="evidence" value="ECO:0007669"/>
    <property type="project" value="TreeGrafter"/>
</dbReference>
<reference evidence="3" key="1">
    <citation type="submission" date="2019-11" db="EMBL/GenBank/DDBJ databases">
        <authorList>
            <person name="Feng L."/>
        </authorList>
    </citation>
    <scope>NUCLEOTIDE SEQUENCE</scope>
    <source>
        <strain evidence="3">PclaraLFYP37</strain>
    </source>
</reference>
<dbReference type="Gene3D" id="3.40.109.10">
    <property type="entry name" value="NADH Oxidase"/>
    <property type="match status" value="1"/>
</dbReference>
<sequence length="232" mass="25731">MLIFNILDLFHNFEERDMNTKALLSLVAGISLLYSCHTAPASREGETGAADSVVVKNEVVNTILQRRSIRKYKPQPIEKDKWAQIVECGVYAPNGKGLESWEVRVVDNPRLLASIDSAYSRFMGKGQEETTLRAAYGAPVLVFIAYDTTYDLSQVDCGLLGGNMMIAAQSLGIGSCCLGGICRFLNEPEGRELLDELDFSETHKLLYAIAFGYPDEEPSPKPRDMNKVRTVE</sequence>
<evidence type="ECO:0000259" key="2">
    <source>
        <dbReference type="Pfam" id="PF00881"/>
    </source>
</evidence>
<dbReference type="InterPro" id="IPR000415">
    <property type="entry name" value="Nitroreductase-like"/>
</dbReference>
<dbReference type="InterPro" id="IPR050627">
    <property type="entry name" value="Nitroreductase/BluB"/>
</dbReference>
<dbReference type="Pfam" id="PF00881">
    <property type="entry name" value="Nitroreductase"/>
    <property type="match status" value="1"/>
</dbReference>
<dbReference type="PANTHER" id="PTHR23026:SF125">
    <property type="entry name" value="OXYGEN-INSENSITIVE NAD(P)H NITROREDUCTASE"/>
    <property type="match status" value="1"/>
</dbReference>
<dbReference type="GO" id="GO:0005829">
    <property type="term" value="C:cytosol"/>
    <property type="evidence" value="ECO:0007669"/>
    <property type="project" value="TreeGrafter"/>
</dbReference>